<keyword evidence="3" id="KW-0186">Copper</keyword>
<dbReference type="Pfam" id="PF00264">
    <property type="entry name" value="Tyrosinase"/>
    <property type="match status" value="1"/>
</dbReference>
<evidence type="ECO:0000256" key="1">
    <source>
        <dbReference type="ARBA" id="ARBA00022723"/>
    </source>
</evidence>
<dbReference type="AlphaFoldDB" id="A0A5N7BZL8"/>
<keyword evidence="1" id="KW-0479">Metal-binding</keyword>
<feature type="chain" id="PRO_5025055619" description="Tyrosinase copper-binding domain-containing protein" evidence="4">
    <location>
        <begin position="20"/>
        <end position="350"/>
    </location>
</feature>
<dbReference type="OrthoDB" id="6132182at2759"/>
<name>A0A5N7BZL8_PETAA</name>
<organism evidence="6">
    <name type="scientific">Petromyces alliaceus</name>
    <name type="common">Aspergillus alliaceus</name>
    <dbReference type="NCBI Taxonomy" id="209559"/>
    <lineage>
        <taxon>Eukaryota</taxon>
        <taxon>Fungi</taxon>
        <taxon>Dikarya</taxon>
        <taxon>Ascomycota</taxon>
        <taxon>Pezizomycotina</taxon>
        <taxon>Eurotiomycetes</taxon>
        <taxon>Eurotiomycetidae</taxon>
        <taxon>Eurotiales</taxon>
        <taxon>Aspergillaceae</taxon>
        <taxon>Aspergillus</taxon>
        <taxon>Aspergillus subgen. Circumdati</taxon>
    </lineage>
</organism>
<accession>A0A5N7BZL8</accession>
<evidence type="ECO:0000256" key="2">
    <source>
        <dbReference type="ARBA" id="ARBA00023002"/>
    </source>
</evidence>
<dbReference type="SUPFAM" id="SSF48056">
    <property type="entry name" value="Di-copper centre-containing domain"/>
    <property type="match status" value="1"/>
</dbReference>
<feature type="signal peptide" evidence="4">
    <location>
        <begin position="1"/>
        <end position="19"/>
    </location>
</feature>
<evidence type="ECO:0000256" key="3">
    <source>
        <dbReference type="ARBA" id="ARBA00023008"/>
    </source>
</evidence>
<dbReference type="InterPro" id="IPR008922">
    <property type="entry name" value="Di-copper_centre_dom_sf"/>
</dbReference>
<protein>
    <recommendedName>
        <fullName evidence="5">Tyrosinase copper-binding domain-containing protein</fullName>
    </recommendedName>
</protein>
<keyword evidence="4" id="KW-0732">Signal</keyword>
<evidence type="ECO:0000313" key="6">
    <source>
        <dbReference type="EMBL" id="KAE8387028.1"/>
    </source>
</evidence>
<sequence length="350" mass="39419">MRHLLLFITVIYSIPLTAAASCTAEKASTRKEWRELEDTERIDYINAIWCLRHLPSTLPNEEFPGARDRWDDFVVSHLNYTNQIHFNGLLLPWHRHFLFLWETALRQECGYKGSVPYWNWAFDADNLFASPVFDGSPTSLSGNGAYDPNEQPPCGPSGVCLPRGTGGGCVQSGPFKNFQVHLGPFNASLAQSYAPIPANAFDYKPRCLTRSFNPYFISNYNNQSTIDKMLAARNMVEFLSVMSPSDPNIIAAHGAGHRTVGGVMSDLFVSPQDPSFMLHHAMIDRLWAQWQDQDPVNRRNALNGTTIIFDPPDAPLVTLDTLVEFGELAHSREVQKIMDPTKHGYCYVYT</sequence>
<dbReference type="GO" id="GO:0046872">
    <property type="term" value="F:metal ion binding"/>
    <property type="evidence" value="ECO:0007669"/>
    <property type="project" value="UniProtKB-KW"/>
</dbReference>
<dbReference type="InterPro" id="IPR050316">
    <property type="entry name" value="Tyrosinase/Hemocyanin"/>
</dbReference>
<dbReference type="PANTHER" id="PTHR11474">
    <property type="entry name" value="TYROSINASE FAMILY MEMBER"/>
    <property type="match status" value="1"/>
</dbReference>
<keyword evidence="2" id="KW-0560">Oxidoreductase</keyword>
<evidence type="ECO:0000259" key="5">
    <source>
        <dbReference type="PROSITE" id="PS00498"/>
    </source>
</evidence>
<proteinExistence type="predicted"/>
<feature type="domain" description="Tyrosinase copper-binding" evidence="5">
    <location>
        <begin position="273"/>
        <end position="284"/>
    </location>
</feature>
<dbReference type="PROSITE" id="PS51257">
    <property type="entry name" value="PROKAR_LIPOPROTEIN"/>
    <property type="match status" value="1"/>
</dbReference>
<dbReference type="PROSITE" id="PS00498">
    <property type="entry name" value="TYROSINASE_2"/>
    <property type="match status" value="1"/>
</dbReference>
<dbReference type="PRINTS" id="PR00092">
    <property type="entry name" value="TYROSINASE"/>
</dbReference>
<dbReference type="Proteomes" id="UP000326877">
    <property type="component" value="Unassembled WGS sequence"/>
</dbReference>
<evidence type="ECO:0000256" key="4">
    <source>
        <dbReference type="SAM" id="SignalP"/>
    </source>
</evidence>
<reference evidence="6" key="1">
    <citation type="submission" date="2019-04" db="EMBL/GenBank/DDBJ databases">
        <title>Friends and foes A comparative genomics studyof 23 Aspergillus species from section Flavi.</title>
        <authorList>
            <consortium name="DOE Joint Genome Institute"/>
            <person name="Kjaerbolling I."/>
            <person name="Vesth T."/>
            <person name="Frisvad J.C."/>
            <person name="Nybo J.L."/>
            <person name="Theobald S."/>
            <person name="Kildgaard S."/>
            <person name="Isbrandt T."/>
            <person name="Kuo A."/>
            <person name="Sato A."/>
            <person name="Lyhne E.K."/>
            <person name="Kogle M.E."/>
            <person name="Wiebenga A."/>
            <person name="Kun R.S."/>
            <person name="Lubbers R.J."/>
            <person name="Makela M.R."/>
            <person name="Barry K."/>
            <person name="Chovatia M."/>
            <person name="Clum A."/>
            <person name="Daum C."/>
            <person name="Haridas S."/>
            <person name="He G."/>
            <person name="LaButti K."/>
            <person name="Lipzen A."/>
            <person name="Mondo S."/>
            <person name="Riley R."/>
            <person name="Salamov A."/>
            <person name="Simmons B.A."/>
            <person name="Magnuson J.K."/>
            <person name="Henrissat B."/>
            <person name="Mortensen U.H."/>
            <person name="Larsen T.O."/>
            <person name="Devries R.P."/>
            <person name="Grigoriev I.V."/>
            <person name="Machida M."/>
            <person name="Baker S.E."/>
            <person name="Andersen M.R."/>
        </authorList>
    </citation>
    <scope>NUCLEOTIDE SEQUENCE [LARGE SCALE GENOMIC DNA]</scope>
    <source>
        <strain evidence="6">IBT 14317</strain>
    </source>
</reference>
<dbReference type="EMBL" id="ML735300">
    <property type="protein sequence ID" value="KAE8387028.1"/>
    <property type="molecule type" value="Genomic_DNA"/>
</dbReference>
<dbReference type="PANTHER" id="PTHR11474:SF125">
    <property type="entry name" value="N-ACETYL-6-HYDROXYTRYPTOPHAN OXIDASE IVOB-RELATED"/>
    <property type="match status" value="1"/>
</dbReference>
<dbReference type="InterPro" id="IPR002227">
    <property type="entry name" value="Tyrosinase_Cu-bd"/>
</dbReference>
<gene>
    <name evidence="6" type="ORF">BDV23DRAFT_174970</name>
</gene>
<dbReference type="Gene3D" id="1.10.1280.10">
    <property type="entry name" value="Di-copper center containing domain from catechol oxidase"/>
    <property type="match status" value="1"/>
</dbReference>
<dbReference type="GO" id="GO:0016491">
    <property type="term" value="F:oxidoreductase activity"/>
    <property type="evidence" value="ECO:0007669"/>
    <property type="project" value="UniProtKB-KW"/>
</dbReference>